<gene>
    <name evidence="2" type="ORF">GLAREA_03575</name>
</gene>
<proteinExistence type="predicted"/>
<sequence length="442" mass="48627">MTGIGTSSSWTSPHAEWKSKLERLQQNGHHIGVTNSPFFPKNLTEYLQHKTEYLDDRRRDISKRGARMIASSAADTDINVNHSKVIRFNKKEEGQLVLKDAGDKKAKEPFLTLGEPTVIWDPRYCTFPERREDQGAFGPLTRASWPDQNELKAEGENRLSAFGERRFPLPRRDALSGEAVIADYEAGRSVDELVPLKGENIPWYKRAVVALDGLDKLESTEKEIWSAVKTYNVAGPFSPVRSRLPSGRNTPLGKHGSPVRSPRRSQTNLRAKANFGGESHALGLGGMVANAFEGGYVEGSDGQYVGMMGDYFEQNGNATDMTGFLQPAGRHRGPAGNFTTSGDLGTFQMNGFRSSTGSPSTKGYAHVANRAVSGTRNKPARSKNVKGKPSKRTQSENRDAESEVGGEIIGGGNKGTDEFQGLEGTERELIEQVFDRIFEEED</sequence>
<organism evidence="2 3">
    <name type="scientific">Glarea lozoyensis (strain ATCC 20868 / MF5171)</name>
    <dbReference type="NCBI Taxonomy" id="1116229"/>
    <lineage>
        <taxon>Eukaryota</taxon>
        <taxon>Fungi</taxon>
        <taxon>Dikarya</taxon>
        <taxon>Ascomycota</taxon>
        <taxon>Pezizomycotina</taxon>
        <taxon>Leotiomycetes</taxon>
        <taxon>Helotiales</taxon>
        <taxon>Helotiaceae</taxon>
        <taxon>Glarea</taxon>
    </lineage>
</organism>
<dbReference type="RefSeq" id="XP_008082019.1">
    <property type="nucleotide sequence ID" value="XM_008083828.1"/>
</dbReference>
<dbReference type="KEGG" id="glz:GLAREA_03575"/>
<dbReference type="Proteomes" id="UP000016922">
    <property type="component" value="Unassembled WGS sequence"/>
</dbReference>
<reference evidence="2 3" key="1">
    <citation type="journal article" date="2013" name="BMC Genomics">
        <title>Genomics-driven discovery of the pneumocandin biosynthetic gene cluster in the fungus Glarea lozoyensis.</title>
        <authorList>
            <person name="Chen L."/>
            <person name="Yue Q."/>
            <person name="Zhang X."/>
            <person name="Xiang M."/>
            <person name="Wang C."/>
            <person name="Li S."/>
            <person name="Che Y."/>
            <person name="Ortiz-Lopez F.J."/>
            <person name="Bills G.F."/>
            <person name="Liu X."/>
            <person name="An Z."/>
        </authorList>
    </citation>
    <scope>NUCLEOTIDE SEQUENCE [LARGE SCALE GENOMIC DNA]</scope>
    <source>
        <strain evidence="3">ATCC 20868 / MF5171</strain>
    </source>
</reference>
<dbReference type="OrthoDB" id="3556970at2759"/>
<feature type="region of interest" description="Disordered" evidence="1">
    <location>
        <begin position="240"/>
        <end position="267"/>
    </location>
</feature>
<dbReference type="STRING" id="1116229.S3DW37"/>
<dbReference type="EMBL" id="KE145363">
    <property type="protein sequence ID" value="EPE30608.1"/>
    <property type="molecule type" value="Genomic_DNA"/>
</dbReference>
<name>S3DW37_GLAL2</name>
<dbReference type="HOGENOM" id="CLU_619709_0_0_1"/>
<evidence type="ECO:0000313" key="2">
    <source>
        <dbReference type="EMBL" id="EPE30608.1"/>
    </source>
</evidence>
<evidence type="ECO:0000256" key="1">
    <source>
        <dbReference type="SAM" id="MobiDB-lite"/>
    </source>
</evidence>
<keyword evidence="3" id="KW-1185">Reference proteome</keyword>
<accession>S3DW37</accession>
<dbReference type="GeneID" id="19462630"/>
<feature type="compositionally biased region" description="Basic residues" evidence="1">
    <location>
        <begin position="378"/>
        <end position="391"/>
    </location>
</feature>
<feature type="region of interest" description="Disordered" evidence="1">
    <location>
        <begin position="370"/>
        <end position="427"/>
    </location>
</feature>
<protein>
    <submittedName>
        <fullName evidence="2">Uncharacterized protein</fullName>
    </submittedName>
</protein>
<dbReference type="AlphaFoldDB" id="S3DW37"/>
<evidence type="ECO:0000313" key="3">
    <source>
        <dbReference type="Proteomes" id="UP000016922"/>
    </source>
</evidence>